<gene>
    <name evidence="1" type="ORF">B9Z37_12890</name>
</gene>
<proteinExistence type="predicted"/>
<dbReference type="RefSeq" id="WP_108313423.1">
    <property type="nucleotide sequence ID" value="NZ_NESN01000005.1"/>
</dbReference>
<dbReference type="Proteomes" id="UP000250790">
    <property type="component" value="Unassembled WGS sequence"/>
</dbReference>
<dbReference type="EMBL" id="NESN01000005">
    <property type="protein sequence ID" value="PUE51969.1"/>
    <property type="molecule type" value="Genomic_DNA"/>
</dbReference>
<name>A0A315E4B0_9BURK</name>
<accession>A0A315E4B0</accession>
<organism evidence="1 2">
    <name type="scientific">Limnohabitans parvus II-B4</name>
    <dbReference type="NCBI Taxonomy" id="1293052"/>
    <lineage>
        <taxon>Bacteria</taxon>
        <taxon>Pseudomonadati</taxon>
        <taxon>Pseudomonadota</taxon>
        <taxon>Betaproteobacteria</taxon>
        <taxon>Burkholderiales</taxon>
        <taxon>Comamonadaceae</taxon>
        <taxon>Limnohabitans</taxon>
    </lineage>
</organism>
<dbReference type="AlphaFoldDB" id="A0A315E4B0"/>
<sequence>MTRIAKRIDDLHYQNFHVPVLQHQERVLREMGCNQQYQVGHVHADADYVDAQERYTYTTPTWPLRAELTAQQVQQLQAINSAVRAALQHRTITLSQLRRALTPQQLQEFAASLADVHEPSEIMYGGGMPEPLRDYNAALRAADFAWSRFEAQPTTPRHNALSVKKAGASMEDRAISLYEHAIERLADIFTSAQRGDYGAGMYGELQTWMDRTVEFDSLMPNAVDTNPYAMPRVRGSKSRYAQDSGLPKLSKRIKREYCALISLLVAGCELAFVLPVQKPQAMTHQEQQQQRDKLRMLLRKLK</sequence>
<evidence type="ECO:0000313" key="2">
    <source>
        <dbReference type="Proteomes" id="UP000250790"/>
    </source>
</evidence>
<protein>
    <submittedName>
        <fullName evidence="1">Uncharacterized protein</fullName>
    </submittedName>
</protein>
<reference evidence="1 2" key="1">
    <citation type="submission" date="2017-04" db="EMBL/GenBank/DDBJ databases">
        <title>Unexpected and diverse lifestyles within the genus Limnohabitans.</title>
        <authorList>
            <person name="Kasalicky V."/>
            <person name="Mehrshad M."/>
            <person name="Andrei S.-A."/>
            <person name="Salcher M."/>
            <person name="Kratochvilova H."/>
            <person name="Simek K."/>
            <person name="Ghai R."/>
        </authorList>
    </citation>
    <scope>NUCLEOTIDE SEQUENCE [LARGE SCALE GENOMIC DNA]</scope>
    <source>
        <strain evidence="1 2">II-B4</strain>
    </source>
</reference>
<keyword evidence="2" id="KW-1185">Reference proteome</keyword>
<comment type="caution">
    <text evidence="1">The sequence shown here is derived from an EMBL/GenBank/DDBJ whole genome shotgun (WGS) entry which is preliminary data.</text>
</comment>
<evidence type="ECO:0000313" key="1">
    <source>
        <dbReference type="EMBL" id="PUE51969.1"/>
    </source>
</evidence>
<dbReference type="OrthoDB" id="9174858at2"/>